<dbReference type="GO" id="GO:0003677">
    <property type="term" value="F:DNA binding"/>
    <property type="evidence" value="ECO:0007669"/>
    <property type="project" value="UniProtKB-KW"/>
</dbReference>
<evidence type="ECO:0000256" key="1">
    <source>
        <dbReference type="ARBA" id="ARBA00023015"/>
    </source>
</evidence>
<protein>
    <submittedName>
        <fullName evidence="5">Response regulator containing a CheY-like receiver domain and an HTH DNA-binding domain</fullName>
    </submittedName>
</protein>
<dbReference type="GO" id="GO:0006355">
    <property type="term" value="P:regulation of DNA-templated transcription"/>
    <property type="evidence" value="ECO:0007669"/>
    <property type="project" value="InterPro"/>
</dbReference>
<feature type="domain" description="HTH luxR-type" evidence="4">
    <location>
        <begin position="187"/>
        <end position="250"/>
    </location>
</feature>
<dbReference type="PROSITE" id="PS00622">
    <property type="entry name" value="HTH_LUXR_1"/>
    <property type="match status" value="1"/>
</dbReference>
<dbReference type="Gene3D" id="1.10.10.10">
    <property type="entry name" value="Winged helix-like DNA-binding domain superfamily/Winged helix DNA-binding domain"/>
    <property type="match status" value="1"/>
</dbReference>
<evidence type="ECO:0000256" key="2">
    <source>
        <dbReference type="ARBA" id="ARBA00023125"/>
    </source>
</evidence>
<keyword evidence="1" id="KW-0805">Transcription regulation</keyword>
<keyword evidence="3" id="KW-0804">Transcription</keyword>
<evidence type="ECO:0000259" key="4">
    <source>
        <dbReference type="PROSITE" id="PS50043"/>
    </source>
</evidence>
<dbReference type="Gene3D" id="3.30.450.20">
    <property type="entry name" value="PAS domain"/>
    <property type="match status" value="1"/>
</dbReference>
<name>J2SVJ2_9FLAO</name>
<gene>
    <name evidence="5" type="ORF">PMI13_03175</name>
</gene>
<organism evidence="5 6">
    <name type="scientific">Chryseobacterium populi</name>
    <dbReference type="NCBI Taxonomy" id="1144316"/>
    <lineage>
        <taxon>Bacteria</taxon>
        <taxon>Pseudomonadati</taxon>
        <taxon>Bacteroidota</taxon>
        <taxon>Flavobacteriia</taxon>
        <taxon>Flavobacteriales</taxon>
        <taxon>Weeksellaceae</taxon>
        <taxon>Chryseobacterium group</taxon>
        <taxon>Chryseobacterium</taxon>
    </lineage>
</organism>
<dbReference type="RefSeq" id="WP_007845359.1">
    <property type="nucleotide sequence ID" value="NZ_AKJY01000067.1"/>
</dbReference>
<dbReference type="Pfam" id="PF00196">
    <property type="entry name" value="GerE"/>
    <property type="match status" value="1"/>
</dbReference>
<evidence type="ECO:0000256" key="3">
    <source>
        <dbReference type="ARBA" id="ARBA00023163"/>
    </source>
</evidence>
<dbReference type="InterPro" id="IPR016032">
    <property type="entry name" value="Sig_transdc_resp-reg_C-effctor"/>
</dbReference>
<reference evidence="5 6" key="1">
    <citation type="journal article" date="2012" name="J. Bacteriol.">
        <title>Twenty-one genome sequences from Pseudomonas species and 19 genome sequences from diverse bacteria isolated from the rhizosphere and endosphere of Populus deltoides.</title>
        <authorList>
            <person name="Brown S.D."/>
            <person name="Utturkar S.M."/>
            <person name="Klingeman D.M."/>
            <person name="Johnson C.M."/>
            <person name="Martin S.L."/>
            <person name="Land M.L."/>
            <person name="Lu T.Y."/>
            <person name="Schadt C.W."/>
            <person name="Doktycz M.J."/>
            <person name="Pelletier D.A."/>
        </authorList>
    </citation>
    <scope>NUCLEOTIDE SEQUENCE [LARGE SCALE GENOMIC DNA]</scope>
    <source>
        <strain evidence="5 6">CF314</strain>
    </source>
</reference>
<keyword evidence="6" id="KW-1185">Reference proteome</keyword>
<accession>J2SVJ2</accession>
<dbReference type="AlphaFoldDB" id="J2SVJ2"/>
<dbReference type="InterPro" id="IPR000792">
    <property type="entry name" value="Tscrpt_reg_LuxR_C"/>
</dbReference>
<dbReference type="SUPFAM" id="SSF46894">
    <property type="entry name" value="C-terminal effector domain of the bipartite response regulators"/>
    <property type="match status" value="1"/>
</dbReference>
<evidence type="ECO:0000313" key="5">
    <source>
        <dbReference type="EMBL" id="EJL69602.1"/>
    </source>
</evidence>
<dbReference type="CDD" id="cd06170">
    <property type="entry name" value="LuxR_C_like"/>
    <property type="match status" value="1"/>
</dbReference>
<dbReference type="PANTHER" id="PTHR44688">
    <property type="entry name" value="DNA-BINDING TRANSCRIPTIONAL ACTIVATOR DEVR_DOSR"/>
    <property type="match status" value="1"/>
</dbReference>
<dbReference type="PROSITE" id="PS50043">
    <property type="entry name" value="HTH_LUXR_2"/>
    <property type="match status" value="1"/>
</dbReference>
<sequence>MQIVETLNEALLNKNPGRNCECLLDIKVYKQIALMYSRMENTISVLSDMQADKSYVYKSKAALELGLDMNENPLEIDSIWEEDILKKIHPDDKLKKYIHELRFFKFLDSQQPEERADYHVVSRMQMKDKNENYRFVQHRMFYVYSPYNGKLRFALCLYSIVPDQSVHLSSSFLIINSAKGDVVAEDKLNYKNILSKRELEVLKFVGEGLTSKEIADFLSISINTVSRHRQNILEKLKVKNSVQAFNDSFH</sequence>
<comment type="caution">
    <text evidence="5">The sequence shown here is derived from an EMBL/GenBank/DDBJ whole genome shotgun (WGS) entry which is preliminary data.</text>
</comment>
<dbReference type="OrthoDB" id="965844at2"/>
<dbReference type="EMBL" id="AKJY01000067">
    <property type="protein sequence ID" value="EJL69602.1"/>
    <property type="molecule type" value="Genomic_DNA"/>
</dbReference>
<dbReference type="PRINTS" id="PR00038">
    <property type="entry name" value="HTHLUXR"/>
</dbReference>
<proteinExistence type="predicted"/>
<keyword evidence="2 5" id="KW-0238">DNA-binding</keyword>
<dbReference type="SMART" id="SM00421">
    <property type="entry name" value="HTH_LUXR"/>
    <property type="match status" value="1"/>
</dbReference>
<dbReference type="InterPro" id="IPR036388">
    <property type="entry name" value="WH-like_DNA-bd_sf"/>
</dbReference>
<dbReference type="Proteomes" id="UP000007509">
    <property type="component" value="Unassembled WGS sequence"/>
</dbReference>
<dbReference type="PATRIC" id="fig|1144316.3.peg.3191"/>
<dbReference type="PANTHER" id="PTHR44688:SF16">
    <property type="entry name" value="DNA-BINDING TRANSCRIPTIONAL ACTIVATOR DEVR_DOSR"/>
    <property type="match status" value="1"/>
</dbReference>
<evidence type="ECO:0000313" key="6">
    <source>
        <dbReference type="Proteomes" id="UP000007509"/>
    </source>
</evidence>